<reference evidence="1 2" key="1">
    <citation type="submission" date="2017-01" db="EMBL/GenBank/DDBJ databases">
        <authorList>
            <person name="Mah S.A."/>
            <person name="Swanson W.J."/>
            <person name="Moy G.W."/>
            <person name="Vacquier V.D."/>
        </authorList>
    </citation>
    <scope>NUCLEOTIDE SEQUENCE [LARGE SCALE GENOMIC DNA]</scope>
    <source>
        <strain evidence="1 2">DSM 21219</strain>
    </source>
</reference>
<sequence length="58" mass="6152">MTTPISMLAIDLAKGSFQVCAIGMDGACVDAPYLASIIFDFQRGLRSDVCQASERGLP</sequence>
<dbReference type="EMBL" id="FTPS01000001">
    <property type="protein sequence ID" value="SIT74910.1"/>
    <property type="molecule type" value="Genomic_DNA"/>
</dbReference>
<keyword evidence="2" id="KW-1185">Reference proteome</keyword>
<protein>
    <recommendedName>
        <fullName evidence="3">Transposase</fullName>
    </recommendedName>
</protein>
<name>A0A1R3WAU6_9RHOB</name>
<dbReference type="AlphaFoldDB" id="A0A1R3WAU6"/>
<proteinExistence type="predicted"/>
<dbReference type="Proteomes" id="UP000192455">
    <property type="component" value="Unassembled WGS sequence"/>
</dbReference>
<evidence type="ECO:0000313" key="2">
    <source>
        <dbReference type="Proteomes" id="UP000192455"/>
    </source>
</evidence>
<evidence type="ECO:0008006" key="3">
    <source>
        <dbReference type="Google" id="ProtNLM"/>
    </source>
</evidence>
<gene>
    <name evidence="1" type="ORF">SAMN05421849_0233</name>
</gene>
<accession>A0A1R3WAU6</accession>
<organism evidence="1 2">
    <name type="scientific">Pontibaca methylaminivorans</name>
    <dbReference type="NCBI Taxonomy" id="515897"/>
    <lineage>
        <taxon>Bacteria</taxon>
        <taxon>Pseudomonadati</taxon>
        <taxon>Pseudomonadota</taxon>
        <taxon>Alphaproteobacteria</taxon>
        <taxon>Rhodobacterales</taxon>
        <taxon>Roseobacteraceae</taxon>
        <taxon>Pontibaca</taxon>
    </lineage>
</organism>
<evidence type="ECO:0000313" key="1">
    <source>
        <dbReference type="EMBL" id="SIT74910.1"/>
    </source>
</evidence>